<feature type="compositionally biased region" description="Basic and acidic residues" evidence="1">
    <location>
        <begin position="96"/>
        <end position="106"/>
    </location>
</feature>
<accession>A0A2R6WDL9</accession>
<organism evidence="2 3">
    <name type="scientific">Marchantia polymorpha</name>
    <name type="common">Common liverwort</name>
    <name type="synonym">Marchantia aquatica</name>
    <dbReference type="NCBI Taxonomy" id="3197"/>
    <lineage>
        <taxon>Eukaryota</taxon>
        <taxon>Viridiplantae</taxon>
        <taxon>Streptophyta</taxon>
        <taxon>Embryophyta</taxon>
        <taxon>Marchantiophyta</taxon>
        <taxon>Marchantiopsida</taxon>
        <taxon>Marchantiidae</taxon>
        <taxon>Marchantiales</taxon>
        <taxon>Marchantiaceae</taxon>
        <taxon>Marchantia</taxon>
    </lineage>
</organism>
<dbReference type="Proteomes" id="UP000244005">
    <property type="component" value="Unassembled WGS sequence"/>
</dbReference>
<evidence type="ECO:0000313" key="2">
    <source>
        <dbReference type="EMBL" id="PTQ31934.1"/>
    </source>
</evidence>
<feature type="compositionally biased region" description="Basic and acidic residues" evidence="1">
    <location>
        <begin position="60"/>
        <end position="69"/>
    </location>
</feature>
<feature type="region of interest" description="Disordered" evidence="1">
    <location>
        <begin position="212"/>
        <end position="245"/>
    </location>
</feature>
<name>A0A2R6WDL9_MARPO</name>
<proteinExistence type="predicted"/>
<feature type="compositionally biased region" description="Low complexity" evidence="1">
    <location>
        <begin position="1"/>
        <end position="25"/>
    </location>
</feature>
<dbReference type="EMBL" id="KZ772777">
    <property type="protein sequence ID" value="PTQ31934.1"/>
    <property type="molecule type" value="Genomic_DNA"/>
</dbReference>
<keyword evidence="3" id="KW-1185">Reference proteome</keyword>
<feature type="compositionally biased region" description="Basic residues" evidence="1">
    <location>
        <begin position="48"/>
        <end position="59"/>
    </location>
</feature>
<evidence type="ECO:0000313" key="3">
    <source>
        <dbReference type="Proteomes" id="UP000244005"/>
    </source>
</evidence>
<dbReference type="AlphaFoldDB" id="A0A2R6WDL9"/>
<feature type="compositionally biased region" description="Basic residues" evidence="1">
    <location>
        <begin position="84"/>
        <end position="95"/>
    </location>
</feature>
<reference evidence="3" key="1">
    <citation type="journal article" date="2017" name="Cell">
        <title>Insights into land plant evolution garnered from the Marchantia polymorpha genome.</title>
        <authorList>
            <person name="Bowman J.L."/>
            <person name="Kohchi T."/>
            <person name="Yamato K.T."/>
            <person name="Jenkins J."/>
            <person name="Shu S."/>
            <person name="Ishizaki K."/>
            <person name="Yamaoka S."/>
            <person name="Nishihama R."/>
            <person name="Nakamura Y."/>
            <person name="Berger F."/>
            <person name="Adam C."/>
            <person name="Aki S.S."/>
            <person name="Althoff F."/>
            <person name="Araki T."/>
            <person name="Arteaga-Vazquez M.A."/>
            <person name="Balasubrmanian S."/>
            <person name="Barry K."/>
            <person name="Bauer D."/>
            <person name="Boehm C.R."/>
            <person name="Briginshaw L."/>
            <person name="Caballero-Perez J."/>
            <person name="Catarino B."/>
            <person name="Chen F."/>
            <person name="Chiyoda S."/>
            <person name="Chovatia M."/>
            <person name="Davies K.M."/>
            <person name="Delmans M."/>
            <person name="Demura T."/>
            <person name="Dierschke T."/>
            <person name="Dolan L."/>
            <person name="Dorantes-Acosta A.E."/>
            <person name="Eklund D.M."/>
            <person name="Florent S.N."/>
            <person name="Flores-Sandoval E."/>
            <person name="Fujiyama A."/>
            <person name="Fukuzawa H."/>
            <person name="Galik B."/>
            <person name="Grimanelli D."/>
            <person name="Grimwood J."/>
            <person name="Grossniklaus U."/>
            <person name="Hamada T."/>
            <person name="Haseloff J."/>
            <person name="Hetherington A.J."/>
            <person name="Higo A."/>
            <person name="Hirakawa Y."/>
            <person name="Hundley H.N."/>
            <person name="Ikeda Y."/>
            <person name="Inoue K."/>
            <person name="Inoue S.I."/>
            <person name="Ishida S."/>
            <person name="Jia Q."/>
            <person name="Kakita M."/>
            <person name="Kanazawa T."/>
            <person name="Kawai Y."/>
            <person name="Kawashima T."/>
            <person name="Kennedy M."/>
            <person name="Kinose K."/>
            <person name="Kinoshita T."/>
            <person name="Kohara Y."/>
            <person name="Koide E."/>
            <person name="Komatsu K."/>
            <person name="Kopischke S."/>
            <person name="Kubo M."/>
            <person name="Kyozuka J."/>
            <person name="Lagercrantz U."/>
            <person name="Lin S.S."/>
            <person name="Lindquist E."/>
            <person name="Lipzen A.M."/>
            <person name="Lu C.W."/>
            <person name="De Luna E."/>
            <person name="Martienssen R.A."/>
            <person name="Minamino N."/>
            <person name="Mizutani M."/>
            <person name="Mizutani M."/>
            <person name="Mochizuki N."/>
            <person name="Monte I."/>
            <person name="Mosher R."/>
            <person name="Nagasaki H."/>
            <person name="Nakagami H."/>
            <person name="Naramoto S."/>
            <person name="Nishitani K."/>
            <person name="Ohtani M."/>
            <person name="Okamoto T."/>
            <person name="Okumura M."/>
            <person name="Phillips J."/>
            <person name="Pollak B."/>
            <person name="Reinders A."/>
            <person name="Rovekamp M."/>
            <person name="Sano R."/>
            <person name="Sawa S."/>
            <person name="Schmid M.W."/>
            <person name="Shirakawa M."/>
            <person name="Solano R."/>
            <person name="Spunde A."/>
            <person name="Suetsugu N."/>
            <person name="Sugano S."/>
            <person name="Sugiyama A."/>
            <person name="Sun R."/>
            <person name="Suzuki Y."/>
            <person name="Takenaka M."/>
            <person name="Takezawa D."/>
            <person name="Tomogane H."/>
            <person name="Tsuzuki M."/>
            <person name="Ueda T."/>
            <person name="Umeda M."/>
            <person name="Ward J.M."/>
            <person name="Watanabe Y."/>
            <person name="Yazaki K."/>
            <person name="Yokoyama R."/>
            <person name="Yoshitake Y."/>
            <person name="Yotsui I."/>
            <person name="Zachgo S."/>
            <person name="Schmutz J."/>
        </authorList>
    </citation>
    <scope>NUCLEOTIDE SEQUENCE [LARGE SCALE GENOMIC DNA]</scope>
    <source>
        <strain evidence="3">Tak-1</strain>
    </source>
</reference>
<feature type="compositionally biased region" description="Low complexity" evidence="1">
    <location>
        <begin position="220"/>
        <end position="229"/>
    </location>
</feature>
<evidence type="ECO:0000256" key="1">
    <source>
        <dbReference type="SAM" id="MobiDB-lite"/>
    </source>
</evidence>
<feature type="compositionally biased region" description="Low complexity" evidence="1">
    <location>
        <begin position="38"/>
        <end position="47"/>
    </location>
</feature>
<sequence>MRPSSSSSSSSQDGSSSEQTTTTTTKGRRRCGERASARAKSAAGAASRRTKRKRKISGRGRKEGRERTRNGGRGRSIAREQARARGKKLQHKQKQGARDRAKRGEEWGGGVAGAAGSKPRGDEGGGLCSQRALLAEPAGEEARSDVVVGIRGNLACLCVRASQGANTARFVCACARVSSPELFLSAQKECVQLQAGGKAEVATQVLPSIASREQPTVETRSGASAWRSLSGGGRSRSSVQDERRHLKSESRHGVWVCISRRDLRVGLSQVKSGFRPLFFEIVDPRHLAKYAGIAAGGFSGFLVRRALALGGLFLPCCDVTSISRPFWEAALSASGLRRCRPTTRIEAHRMVRGCARDRAFAPSL</sequence>
<gene>
    <name evidence="2" type="ORF">MARPO_0105s0046</name>
</gene>
<protein>
    <submittedName>
        <fullName evidence="2">Uncharacterized protein</fullName>
    </submittedName>
</protein>
<feature type="region of interest" description="Disordered" evidence="1">
    <location>
        <begin position="1"/>
        <end position="124"/>
    </location>
</feature>